<dbReference type="Gene3D" id="3.10.430.100">
    <property type="entry name" value="Ribosomal protein L9, C-terminal domain"/>
    <property type="match status" value="1"/>
</dbReference>
<reference evidence="8" key="1">
    <citation type="journal article" date="2019" name="Mol. Phylogenet. Evol.">
        <title>Morphological evolution and classification of the red algal order Ceramiales inferred using plastid phylogenomics.</title>
        <authorList>
            <person name="Diaz-Tapia P."/>
            <person name="Pasella M.M."/>
            <person name="Verbruggen H."/>
            <person name="Maggs C.A."/>
        </authorList>
    </citation>
    <scope>NUCLEOTIDE SEQUENCE</scope>
    <source>
        <strain evidence="8">TZ0704</strain>
    </source>
</reference>
<dbReference type="Gene3D" id="3.40.5.10">
    <property type="entry name" value="Ribosomal protein L9, N-terminal domain"/>
    <property type="match status" value="1"/>
</dbReference>
<keyword evidence="5" id="KW-0687">Ribonucleoprotein</keyword>
<evidence type="ECO:0000256" key="6">
    <source>
        <dbReference type="ARBA" id="ARBA00035427"/>
    </source>
</evidence>
<evidence type="ECO:0000256" key="2">
    <source>
        <dbReference type="ARBA" id="ARBA00022730"/>
    </source>
</evidence>
<dbReference type="InterPro" id="IPR036791">
    <property type="entry name" value="Ribosomal_bL9_C_sf"/>
</dbReference>
<dbReference type="InterPro" id="IPR000244">
    <property type="entry name" value="Ribosomal_bL9"/>
</dbReference>
<name>A0A4D6WSM2_9FLOR</name>
<protein>
    <recommendedName>
        <fullName evidence="6">50S ribosomal protein L9, chloroplastic</fullName>
    </recommendedName>
</protein>
<keyword evidence="2" id="KW-0699">rRNA-binding</keyword>
<accession>A0A4D6WSM2</accession>
<dbReference type="HAMAP" id="MF_00503">
    <property type="entry name" value="Ribosomal_bL9"/>
    <property type="match status" value="1"/>
</dbReference>
<dbReference type="GO" id="GO:0005840">
    <property type="term" value="C:ribosome"/>
    <property type="evidence" value="ECO:0007669"/>
    <property type="project" value="UniProtKB-KW"/>
</dbReference>
<evidence type="ECO:0000259" key="7">
    <source>
        <dbReference type="PROSITE" id="PS00651"/>
    </source>
</evidence>
<dbReference type="NCBIfam" id="TIGR00158">
    <property type="entry name" value="L9"/>
    <property type="match status" value="1"/>
</dbReference>
<dbReference type="InterPro" id="IPR009027">
    <property type="entry name" value="Ribosomal_bL9/RNase_H1_N"/>
</dbReference>
<reference evidence="8" key="2">
    <citation type="submission" date="2019-04" db="EMBL/GenBank/DDBJ databases">
        <authorList>
            <person name="Pasella M."/>
        </authorList>
    </citation>
    <scope>NUCLEOTIDE SEQUENCE</scope>
    <source>
        <strain evidence="8">TZ0704</strain>
    </source>
</reference>
<keyword evidence="3" id="KW-0694">RNA-binding</keyword>
<organism evidence="8">
    <name type="scientific">Dictyurus purpurascens</name>
    <dbReference type="NCBI Taxonomy" id="189649"/>
    <lineage>
        <taxon>Eukaryota</taxon>
        <taxon>Rhodophyta</taxon>
        <taxon>Florideophyceae</taxon>
        <taxon>Rhodymeniophycidae</taxon>
        <taxon>Ceramiales</taxon>
        <taxon>Dasyaceae</taxon>
        <taxon>Dictyurus</taxon>
    </lineage>
</organism>
<dbReference type="Pfam" id="PF03948">
    <property type="entry name" value="Ribosomal_L9_C"/>
    <property type="match status" value="1"/>
</dbReference>
<dbReference type="SUPFAM" id="SSF55658">
    <property type="entry name" value="L9 N-domain-like"/>
    <property type="match status" value="1"/>
</dbReference>
<evidence type="ECO:0000256" key="4">
    <source>
        <dbReference type="ARBA" id="ARBA00022980"/>
    </source>
</evidence>
<dbReference type="PROSITE" id="PS00651">
    <property type="entry name" value="RIBOSOMAL_L9"/>
    <property type="match status" value="1"/>
</dbReference>
<evidence type="ECO:0000313" key="8">
    <source>
        <dbReference type="EMBL" id="QCI06403.1"/>
    </source>
</evidence>
<dbReference type="EMBL" id="MK814652">
    <property type="protein sequence ID" value="QCI06403.1"/>
    <property type="molecule type" value="Genomic_DNA"/>
</dbReference>
<sequence>MRKKIKIILKKDYLSVGKKNKIINISKGYAYNFLIPNNIAEIATKKKIKHLEMFDSIREKKIKENKTKAEKLNNIFKKIKKINLSKKRGENNLIFGSISEKEIINIILKQTKIKIDKKQIEIFNIKEVGVYNIKINLLHNQHCELKLNIIPANI</sequence>
<dbReference type="InterPro" id="IPR020070">
    <property type="entry name" value="Ribosomal_bL9_N"/>
</dbReference>
<dbReference type="Pfam" id="PF01281">
    <property type="entry name" value="Ribosomal_L9_N"/>
    <property type="match status" value="1"/>
</dbReference>
<dbReference type="PANTHER" id="PTHR21368">
    <property type="entry name" value="50S RIBOSOMAL PROTEIN L9"/>
    <property type="match status" value="1"/>
</dbReference>
<dbReference type="GO" id="GO:0006412">
    <property type="term" value="P:translation"/>
    <property type="evidence" value="ECO:0007669"/>
    <property type="project" value="InterPro"/>
</dbReference>
<dbReference type="InterPro" id="IPR020069">
    <property type="entry name" value="Ribosomal_bL9_C"/>
</dbReference>
<proteinExistence type="inferred from homology"/>
<comment type="similarity">
    <text evidence="1">Belongs to the bacterial ribosomal protein bL9 family.</text>
</comment>
<dbReference type="InterPro" id="IPR036935">
    <property type="entry name" value="Ribosomal_bL9_N_sf"/>
</dbReference>
<geneLocation type="plastid" evidence="8"/>
<feature type="domain" description="Ribosomal protein L9" evidence="7">
    <location>
        <begin position="17"/>
        <end position="44"/>
    </location>
</feature>
<gene>
    <name evidence="8" type="primary">rpl9</name>
</gene>
<dbReference type="AlphaFoldDB" id="A0A4D6WSM2"/>
<dbReference type="SUPFAM" id="SSF55653">
    <property type="entry name" value="Ribosomal protein L9 C-domain"/>
    <property type="match status" value="1"/>
</dbReference>
<dbReference type="GO" id="GO:1990904">
    <property type="term" value="C:ribonucleoprotein complex"/>
    <property type="evidence" value="ECO:0007669"/>
    <property type="project" value="UniProtKB-KW"/>
</dbReference>
<evidence type="ECO:0000256" key="5">
    <source>
        <dbReference type="ARBA" id="ARBA00023274"/>
    </source>
</evidence>
<keyword evidence="4 8" id="KW-0689">Ribosomal protein</keyword>
<dbReference type="GO" id="GO:0003735">
    <property type="term" value="F:structural constituent of ribosome"/>
    <property type="evidence" value="ECO:0007669"/>
    <property type="project" value="InterPro"/>
</dbReference>
<dbReference type="GO" id="GO:0019843">
    <property type="term" value="F:rRNA binding"/>
    <property type="evidence" value="ECO:0007669"/>
    <property type="project" value="UniProtKB-KW"/>
</dbReference>
<dbReference type="InterPro" id="IPR020594">
    <property type="entry name" value="Ribosomal_bL9_bac/chp"/>
</dbReference>
<evidence type="ECO:0000256" key="1">
    <source>
        <dbReference type="ARBA" id="ARBA00010605"/>
    </source>
</evidence>
<keyword evidence="8" id="KW-0934">Plastid</keyword>
<evidence type="ECO:0000256" key="3">
    <source>
        <dbReference type="ARBA" id="ARBA00022884"/>
    </source>
</evidence>